<evidence type="ECO:0000313" key="9">
    <source>
        <dbReference type="EMBL" id="SEI86866.1"/>
    </source>
</evidence>
<gene>
    <name evidence="9" type="ORF">SAMN05660742_101289</name>
</gene>
<evidence type="ECO:0000259" key="7">
    <source>
        <dbReference type="Pfam" id="PF10414"/>
    </source>
</evidence>
<evidence type="ECO:0000313" key="10">
    <source>
        <dbReference type="Proteomes" id="UP000199662"/>
    </source>
</evidence>
<dbReference type="GO" id="GO:0043115">
    <property type="term" value="F:precorrin-2 dehydrogenase activity"/>
    <property type="evidence" value="ECO:0007669"/>
    <property type="project" value="UniProtKB-EC"/>
</dbReference>
<dbReference type="InterPro" id="IPR037115">
    <property type="entry name" value="Sirohaem_synt_dimer_dom_sf"/>
</dbReference>
<dbReference type="InterPro" id="IPR019478">
    <property type="entry name" value="Sirohaem_synthase_dimer_dom"/>
</dbReference>
<comment type="catalytic activity">
    <reaction evidence="6">
        <text>precorrin-2 + NAD(+) = sirohydrochlorin + NADH + 2 H(+)</text>
        <dbReference type="Rhea" id="RHEA:15613"/>
        <dbReference type="ChEBI" id="CHEBI:15378"/>
        <dbReference type="ChEBI" id="CHEBI:57540"/>
        <dbReference type="ChEBI" id="CHEBI:57945"/>
        <dbReference type="ChEBI" id="CHEBI:58351"/>
        <dbReference type="ChEBI" id="CHEBI:58827"/>
        <dbReference type="EC" id="1.3.1.76"/>
    </reaction>
</comment>
<evidence type="ECO:0000256" key="4">
    <source>
        <dbReference type="ARBA" id="ARBA00023027"/>
    </source>
</evidence>
<reference evidence="9 10" key="1">
    <citation type="submission" date="2016-10" db="EMBL/GenBank/DDBJ databases">
        <authorList>
            <person name="de Groot N.N."/>
        </authorList>
    </citation>
    <scope>NUCLEOTIDE SEQUENCE [LARGE SCALE GENOMIC DNA]</scope>
    <source>
        <strain evidence="9 10">DSM 2179</strain>
    </source>
</reference>
<dbReference type="Gene3D" id="1.10.8.210">
    <property type="entry name" value="Sirohaem synthase, dimerisation domain"/>
    <property type="match status" value="1"/>
</dbReference>
<dbReference type="PANTHER" id="PTHR35330:SF1">
    <property type="entry name" value="SIROHEME BIOSYNTHESIS PROTEIN MET8"/>
    <property type="match status" value="1"/>
</dbReference>
<dbReference type="EMBL" id="FNZK01000001">
    <property type="protein sequence ID" value="SEI86866.1"/>
    <property type="molecule type" value="Genomic_DNA"/>
</dbReference>
<dbReference type="PANTHER" id="PTHR35330">
    <property type="entry name" value="SIROHEME BIOSYNTHESIS PROTEIN MET8"/>
    <property type="match status" value="1"/>
</dbReference>
<evidence type="ECO:0000256" key="3">
    <source>
        <dbReference type="ARBA" id="ARBA00023002"/>
    </source>
</evidence>
<feature type="domain" description="Sirohaem synthase dimerisation" evidence="7">
    <location>
        <begin position="151"/>
        <end position="207"/>
    </location>
</feature>
<dbReference type="InterPro" id="IPR036291">
    <property type="entry name" value="NAD(P)-bd_dom_sf"/>
</dbReference>
<keyword evidence="3" id="KW-0560">Oxidoreductase</keyword>
<keyword evidence="4" id="KW-0520">NAD</keyword>
<dbReference type="Proteomes" id="UP000199662">
    <property type="component" value="Unassembled WGS sequence"/>
</dbReference>
<evidence type="ECO:0000256" key="6">
    <source>
        <dbReference type="ARBA" id="ARBA00047561"/>
    </source>
</evidence>
<evidence type="ECO:0000259" key="8">
    <source>
        <dbReference type="Pfam" id="PF14824"/>
    </source>
</evidence>
<dbReference type="SUPFAM" id="SSF51735">
    <property type="entry name" value="NAD(P)-binding Rossmann-fold domains"/>
    <property type="match status" value="1"/>
</dbReference>
<name>A0A1H6U5V1_9FIRM</name>
<keyword evidence="10" id="KW-1185">Reference proteome</keyword>
<feature type="domain" description="Siroheme synthase central" evidence="8">
    <location>
        <begin position="119"/>
        <end position="145"/>
    </location>
</feature>
<keyword evidence="5" id="KW-0627">Porphyrin biosynthesis</keyword>
<dbReference type="Pfam" id="PF10414">
    <property type="entry name" value="CysG_dimeriser"/>
    <property type="match status" value="1"/>
</dbReference>
<dbReference type="STRING" id="84035.SAMN05660742_101289"/>
<dbReference type="InterPro" id="IPR028281">
    <property type="entry name" value="Sirohaem_synthase_central"/>
</dbReference>
<dbReference type="Pfam" id="PF13241">
    <property type="entry name" value="NAD_binding_7"/>
    <property type="match status" value="1"/>
</dbReference>
<organism evidence="9 10">
    <name type="scientific">Propionispira arboris</name>
    <dbReference type="NCBI Taxonomy" id="84035"/>
    <lineage>
        <taxon>Bacteria</taxon>
        <taxon>Bacillati</taxon>
        <taxon>Bacillota</taxon>
        <taxon>Negativicutes</taxon>
        <taxon>Selenomonadales</taxon>
        <taxon>Selenomonadaceae</taxon>
        <taxon>Propionispira</taxon>
    </lineage>
</organism>
<dbReference type="Gene3D" id="3.40.50.720">
    <property type="entry name" value="NAD(P)-binding Rossmann-like Domain"/>
    <property type="match status" value="1"/>
</dbReference>
<dbReference type="GO" id="GO:0004325">
    <property type="term" value="F:ferrochelatase activity"/>
    <property type="evidence" value="ECO:0007669"/>
    <property type="project" value="InterPro"/>
</dbReference>
<dbReference type="InterPro" id="IPR028161">
    <property type="entry name" value="Met8-like"/>
</dbReference>
<accession>A0A1H6U5V1</accession>
<evidence type="ECO:0000256" key="1">
    <source>
        <dbReference type="ARBA" id="ARBA00005010"/>
    </source>
</evidence>
<evidence type="ECO:0000256" key="5">
    <source>
        <dbReference type="ARBA" id="ARBA00023244"/>
    </source>
</evidence>
<dbReference type="Pfam" id="PF14824">
    <property type="entry name" value="Sirohm_synth_M"/>
    <property type="match status" value="1"/>
</dbReference>
<dbReference type="GO" id="GO:0019354">
    <property type="term" value="P:siroheme biosynthetic process"/>
    <property type="evidence" value="ECO:0007669"/>
    <property type="project" value="UniProtKB-UniPathway"/>
</dbReference>
<dbReference type="UniPathway" id="UPA00262">
    <property type="reaction ID" value="UER00222"/>
</dbReference>
<dbReference type="AlphaFoldDB" id="A0A1H6U5V1"/>
<comment type="pathway">
    <text evidence="1">Porphyrin-containing compound metabolism; siroheme biosynthesis; sirohydrochlorin from precorrin-2: step 1/1.</text>
</comment>
<dbReference type="NCBIfam" id="TIGR01470">
    <property type="entry name" value="cysG_Nterm"/>
    <property type="match status" value="1"/>
</dbReference>
<dbReference type="EC" id="1.3.1.76" evidence="2"/>
<sequence>MSLYPINLDLKRKKCVVIGGGKVAMRKVKTLLKAQAQVTVIAPSLAASLVELAQAEVIVYKQKEYKSGDMTGFFLAICATDSSFVNAEAAKEAKLKHILVNVVDHSFPGDFTVPAQVSRGDLLLTVSTGGKSPALARQLRIELEKEYGDTYGILLDIIEKVRLELKMVLPKSKEREQFWQQAMNTKILAFVKQGKLEEAEAEVRNAIDSFRSKS</sequence>
<proteinExistence type="predicted"/>
<protein>
    <recommendedName>
        <fullName evidence="2">precorrin-2 dehydrogenase</fullName>
        <ecNumber evidence="2">1.3.1.76</ecNumber>
    </recommendedName>
</protein>
<dbReference type="Gene3D" id="3.30.160.110">
    <property type="entry name" value="Siroheme synthase, domain 2"/>
    <property type="match status" value="1"/>
</dbReference>
<evidence type="ECO:0000256" key="2">
    <source>
        <dbReference type="ARBA" id="ARBA00012400"/>
    </source>
</evidence>
<dbReference type="SUPFAM" id="SSF75615">
    <property type="entry name" value="Siroheme synthase middle domains-like"/>
    <property type="match status" value="1"/>
</dbReference>
<dbReference type="InterPro" id="IPR006367">
    <property type="entry name" value="Sirohaem_synthase_N"/>
</dbReference>